<protein>
    <recommendedName>
        <fullName evidence="2">Deoxyribonuclease NucA/NucB domain-containing protein</fullName>
    </recommendedName>
</protein>
<dbReference type="Pfam" id="PF14040">
    <property type="entry name" value="DNase_NucA_NucB"/>
    <property type="match status" value="1"/>
</dbReference>
<feature type="domain" description="Deoxyribonuclease NucA/NucB" evidence="2">
    <location>
        <begin position="34"/>
        <end position="140"/>
    </location>
</feature>
<feature type="chain" id="PRO_5035434720" description="Deoxyribonuclease NucA/NucB domain-containing protein" evidence="1">
    <location>
        <begin position="19"/>
        <end position="183"/>
    </location>
</feature>
<dbReference type="AlphaFoldDB" id="A0A8K0WN96"/>
<evidence type="ECO:0000313" key="4">
    <source>
        <dbReference type="Proteomes" id="UP000813444"/>
    </source>
</evidence>
<gene>
    <name evidence="3" type="ORF">B0I35DRAFT_439835</name>
</gene>
<evidence type="ECO:0000259" key="2">
    <source>
        <dbReference type="Pfam" id="PF14040"/>
    </source>
</evidence>
<proteinExistence type="predicted"/>
<sequence>MHSAVLVFGLSCLAGVFGQRPYSCNNNFMICQNICYWQICVHPEQTSYSPSRASGVPDQRRVDCGATHTPAACPPSGLGIGDSTNTSPDEFPFASLAQGGRTPYGDGASVLCVPDAEQRSQGGKVRQLYNGLNDGDDFELALQDTDGIPWCDPSATPTAGSCEDGVQWCALFPRRGRILPMGR</sequence>
<reference evidence="3" key="1">
    <citation type="journal article" date="2021" name="Nat. Commun.">
        <title>Genetic determinants of endophytism in the Arabidopsis root mycobiome.</title>
        <authorList>
            <person name="Mesny F."/>
            <person name="Miyauchi S."/>
            <person name="Thiergart T."/>
            <person name="Pickel B."/>
            <person name="Atanasova L."/>
            <person name="Karlsson M."/>
            <person name="Huettel B."/>
            <person name="Barry K.W."/>
            <person name="Haridas S."/>
            <person name="Chen C."/>
            <person name="Bauer D."/>
            <person name="Andreopoulos W."/>
            <person name="Pangilinan J."/>
            <person name="LaButti K."/>
            <person name="Riley R."/>
            <person name="Lipzen A."/>
            <person name="Clum A."/>
            <person name="Drula E."/>
            <person name="Henrissat B."/>
            <person name="Kohler A."/>
            <person name="Grigoriev I.V."/>
            <person name="Martin F.M."/>
            <person name="Hacquard S."/>
        </authorList>
    </citation>
    <scope>NUCLEOTIDE SEQUENCE</scope>
    <source>
        <strain evidence="3">MPI-CAGE-CH-0235</strain>
    </source>
</reference>
<comment type="caution">
    <text evidence="3">The sequence shown here is derived from an EMBL/GenBank/DDBJ whole genome shotgun (WGS) entry which is preliminary data.</text>
</comment>
<keyword evidence="4" id="KW-1185">Reference proteome</keyword>
<accession>A0A8K0WN96</accession>
<evidence type="ECO:0000313" key="3">
    <source>
        <dbReference type="EMBL" id="KAH7310880.1"/>
    </source>
</evidence>
<name>A0A8K0WN96_9HYPO</name>
<keyword evidence="1" id="KW-0732">Signal</keyword>
<dbReference type="EMBL" id="JAGPNK010000012">
    <property type="protein sequence ID" value="KAH7310880.1"/>
    <property type="molecule type" value="Genomic_DNA"/>
</dbReference>
<feature type="signal peptide" evidence="1">
    <location>
        <begin position="1"/>
        <end position="18"/>
    </location>
</feature>
<dbReference type="OrthoDB" id="2748312at2759"/>
<organism evidence="3 4">
    <name type="scientific">Stachybotrys elegans</name>
    <dbReference type="NCBI Taxonomy" id="80388"/>
    <lineage>
        <taxon>Eukaryota</taxon>
        <taxon>Fungi</taxon>
        <taxon>Dikarya</taxon>
        <taxon>Ascomycota</taxon>
        <taxon>Pezizomycotina</taxon>
        <taxon>Sordariomycetes</taxon>
        <taxon>Hypocreomycetidae</taxon>
        <taxon>Hypocreales</taxon>
        <taxon>Stachybotryaceae</taxon>
        <taxon>Stachybotrys</taxon>
    </lineage>
</organism>
<evidence type="ECO:0000256" key="1">
    <source>
        <dbReference type="SAM" id="SignalP"/>
    </source>
</evidence>
<dbReference type="Proteomes" id="UP000813444">
    <property type="component" value="Unassembled WGS sequence"/>
</dbReference>
<dbReference type="InterPro" id="IPR029476">
    <property type="entry name" value="DNase_NucA_NucB"/>
</dbReference>